<feature type="compositionally biased region" description="Low complexity" evidence="1">
    <location>
        <begin position="39"/>
        <end position="63"/>
    </location>
</feature>
<keyword evidence="3" id="KW-0378">Hydrolase</keyword>
<sequence>MPLFRRVGRPGLLGLAARTAVVAGTATAVSGGMRRHQQQRATEQWEQQQYEAEQQQAAAPAAASIAPGTAGVDLVGELQKLESLHAAGALSDQEFAAAKAKLLG</sequence>
<evidence type="ECO:0000313" key="3">
    <source>
        <dbReference type="EMBL" id="MBB5842634.1"/>
    </source>
</evidence>
<dbReference type="AlphaFoldDB" id="A0A841AJN1"/>
<dbReference type="InterPro" id="IPR018649">
    <property type="entry name" value="SHOCT"/>
</dbReference>
<comment type="caution">
    <text evidence="3">The sequence shown here is derived from an EMBL/GenBank/DDBJ whole genome shotgun (WGS) entry which is preliminary data.</text>
</comment>
<keyword evidence="4" id="KW-1185">Reference proteome</keyword>
<evidence type="ECO:0000313" key="4">
    <source>
        <dbReference type="Proteomes" id="UP000536685"/>
    </source>
</evidence>
<dbReference type="GO" id="GO:0008233">
    <property type="term" value="F:peptidase activity"/>
    <property type="evidence" value="ECO:0007669"/>
    <property type="project" value="UniProtKB-KW"/>
</dbReference>
<feature type="region of interest" description="Disordered" evidence="1">
    <location>
        <begin position="29"/>
        <end position="63"/>
    </location>
</feature>
<dbReference type="Proteomes" id="UP000536685">
    <property type="component" value="Unassembled WGS sequence"/>
</dbReference>
<proteinExistence type="predicted"/>
<name>A0A841AJN1_9MICO</name>
<keyword evidence="3" id="KW-0645">Protease</keyword>
<feature type="domain" description="SHOCT" evidence="2">
    <location>
        <begin position="77"/>
        <end position="103"/>
    </location>
</feature>
<dbReference type="GO" id="GO:0006508">
    <property type="term" value="P:proteolysis"/>
    <property type="evidence" value="ECO:0007669"/>
    <property type="project" value="UniProtKB-KW"/>
</dbReference>
<protein>
    <submittedName>
        <fullName evidence="3">Membrane protease subunit (Stomatin/prohibitin family)</fullName>
    </submittedName>
</protein>
<evidence type="ECO:0000259" key="2">
    <source>
        <dbReference type="Pfam" id="PF09851"/>
    </source>
</evidence>
<dbReference type="RefSeq" id="WP_184234127.1">
    <property type="nucleotide sequence ID" value="NZ_JACHMJ010000001.1"/>
</dbReference>
<reference evidence="3 4" key="1">
    <citation type="submission" date="2020-08" db="EMBL/GenBank/DDBJ databases">
        <title>Sequencing the genomes of 1000 actinobacteria strains.</title>
        <authorList>
            <person name="Klenk H.-P."/>
        </authorList>
    </citation>
    <scope>NUCLEOTIDE SEQUENCE [LARGE SCALE GENOMIC DNA]</scope>
    <source>
        <strain evidence="3 4">DSM 105784</strain>
    </source>
</reference>
<accession>A0A841AJN1</accession>
<dbReference type="Pfam" id="PF09851">
    <property type="entry name" value="SHOCT"/>
    <property type="match status" value="1"/>
</dbReference>
<dbReference type="EMBL" id="JACHMJ010000001">
    <property type="protein sequence ID" value="MBB5842634.1"/>
    <property type="molecule type" value="Genomic_DNA"/>
</dbReference>
<gene>
    <name evidence="3" type="ORF">HD599_000957</name>
</gene>
<organism evidence="3 4">
    <name type="scientific">Conyzicola lurida</name>
    <dbReference type="NCBI Taxonomy" id="1172621"/>
    <lineage>
        <taxon>Bacteria</taxon>
        <taxon>Bacillati</taxon>
        <taxon>Actinomycetota</taxon>
        <taxon>Actinomycetes</taxon>
        <taxon>Micrococcales</taxon>
        <taxon>Microbacteriaceae</taxon>
        <taxon>Conyzicola</taxon>
    </lineage>
</organism>
<evidence type="ECO:0000256" key="1">
    <source>
        <dbReference type="SAM" id="MobiDB-lite"/>
    </source>
</evidence>